<evidence type="ECO:0000256" key="4">
    <source>
        <dbReference type="ARBA" id="ARBA00023136"/>
    </source>
</evidence>
<dbReference type="GeneID" id="68114583"/>
<feature type="transmembrane region" description="Helical" evidence="6">
    <location>
        <begin position="409"/>
        <end position="432"/>
    </location>
</feature>
<accession>A0A6A5CFR1</accession>
<dbReference type="Proteomes" id="UP000444721">
    <property type="component" value="Unassembled WGS sequence"/>
</dbReference>
<dbReference type="AlphaFoldDB" id="A0A6A5CFR1"/>
<evidence type="ECO:0000256" key="2">
    <source>
        <dbReference type="ARBA" id="ARBA00022692"/>
    </source>
</evidence>
<organism evidence="8 9">
    <name type="scientific">Naegleria fowleri</name>
    <name type="common">Brain eating amoeba</name>
    <dbReference type="NCBI Taxonomy" id="5763"/>
    <lineage>
        <taxon>Eukaryota</taxon>
        <taxon>Discoba</taxon>
        <taxon>Heterolobosea</taxon>
        <taxon>Tetramitia</taxon>
        <taxon>Eutetramitia</taxon>
        <taxon>Vahlkampfiidae</taxon>
        <taxon>Naegleria</taxon>
    </lineage>
</organism>
<dbReference type="SUPFAM" id="SSF103481">
    <property type="entry name" value="Multidrug resistance efflux transporter EmrE"/>
    <property type="match status" value="2"/>
</dbReference>
<dbReference type="GO" id="GO:0022857">
    <property type="term" value="F:transmembrane transporter activity"/>
    <property type="evidence" value="ECO:0007669"/>
    <property type="project" value="InterPro"/>
</dbReference>
<feature type="transmembrane region" description="Helical" evidence="6">
    <location>
        <begin position="241"/>
        <end position="260"/>
    </location>
</feature>
<dbReference type="VEuPathDB" id="AmoebaDB:NF0000280"/>
<comment type="caution">
    <text evidence="8">The sequence shown here is derived from an EMBL/GenBank/DDBJ whole genome shotgun (WGS) entry which is preliminary data.</text>
</comment>
<feature type="region of interest" description="Disordered" evidence="5">
    <location>
        <begin position="1"/>
        <end position="34"/>
    </location>
</feature>
<protein>
    <recommendedName>
        <fullName evidence="7">EamA domain-containing protein</fullName>
    </recommendedName>
</protein>
<keyword evidence="2 6" id="KW-0812">Transmembrane</keyword>
<feature type="transmembrane region" description="Helical" evidence="6">
    <location>
        <begin position="567"/>
        <end position="588"/>
    </location>
</feature>
<feature type="transmembrane region" description="Helical" evidence="6">
    <location>
        <begin position="383"/>
        <end position="402"/>
    </location>
</feature>
<evidence type="ECO:0000313" key="9">
    <source>
        <dbReference type="Proteomes" id="UP000444721"/>
    </source>
</evidence>
<evidence type="ECO:0000256" key="1">
    <source>
        <dbReference type="ARBA" id="ARBA00004141"/>
    </source>
</evidence>
<dbReference type="RefSeq" id="XP_044568901.1">
    <property type="nucleotide sequence ID" value="XM_044711102.1"/>
</dbReference>
<dbReference type="InterPro" id="IPR030184">
    <property type="entry name" value="WAT1-related"/>
</dbReference>
<feature type="transmembrane region" description="Helical" evidence="6">
    <location>
        <begin position="504"/>
        <end position="529"/>
    </location>
</feature>
<feature type="transmembrane region" description="Helical" evidence="6">
    <location>
        <begin position="272"/>
        <end position="292"/>
    </location>
</feature>
<evidence type="ECO:0000259" key="7">
    <source>
        <dbReference type="Pfam" id="PF00892"/>
    </source>
</evidence>
<evidence type="ECO:0000313" key="8">
    <source>
        <dbReference type="EMBL" id="KAF0984188.1"/>
    </source>
</evidence>
<evidence type="ECO:0000256" key="3">
    <source>
        <dbReference type="ARBA" id="ARBA00022989"/>
    </source>
</evidence>
<dbReference type="InterPro" id="IPR000620">
    <property type="entry name" value="EamA_dom"/>
</dbReference>
<proteinExistence type="predicted"/>
<gene>
    <name evidence="8" type="ORF">FDP41_007365</name>
</gene>
<dbReference type="OMA" id="HAMKIFR"/>
<feature type="transmembrane region" description="Helical" evidence="6">
    <location>
        <begin position="472"/>
        <end position="492"/>
    </location>
</feature>
<dbReference type="Pfam" id="PF00892">
    <property type="entry name" value="EamA"/>
    <property type="match status" value="1"/>
</dbReference>
<name>A0A6A5CFR1_NAEFO</name>
<comment type="subcellular location">
    <subcellularLocation>
        <location evidence="1">Membrane</location>
        <topology evidence="1">Multi-pass membrane protein</topology>
    </subcellularLocation>
</comment>
<dbReference type="EMBL" id="VFQX01000003">
    <property type="protein sequence ID" value="KAF0984188.1"/>
    <property type="molecule type" value="Genomic_DNA"/>
</dbReference>
<keyword evidence="4 6" id="KW-0472">Membrane</keyword>
<feature type="transmembrane region" description="Helical" evidence="6">
    <location>
        <begin position="358"/>
        <end position="377"/>
    </location>
</feature>
<keyword evidence="3 6" id="KW-1133">Transmembrane helix</keyword>
<dbReference type="OrthoDB" id="10260746at2759"/>
<dbReference type="VEuPathDB" id="AmoebaDB:NfTy_002610"/>
<evidence type="ECO:0000256" key="6">
    <source>
        <dbReference type="SAM" id="Phobius"/>
    </source>
</evidence>
<dbReference type="GO" id="GO:0016020">
    <property type="term" value="C:membrane"/>
    <property type="evidence" value="ECO:0007669"/>
    <property type="project" value="UniProtKB-SubCell"/>
</dbReference>
<dbReference type="InterPro" id="IPR037185">
    <property type="entry name" value="EmrE-like"/>
</dbReference>
<feature type="transmembrane region" description="Helical" evidence="6">
    <location>
        <begin position="594"/>
        <end position="612"/>
    </location>
</feature>
<feature type="transmembrane region" description="Helical" evidence="6">
    <location>
        <begin position="324"/>
        <end position="346"/>
    </location>
</feature>
<keyword evidence="9" id="KW-1185">Reference proteome</keyword>
<evidence type="ECO:0000256" key="5">
    <source>
        <dbReference type="SAM" id="MobiDB-lite"/>
    </source>
</evidence>
<dbReference type="PANTHER" id="PTHR31218">
    <property type="entry name" value="WAT1-RELATED PROTEIN"/>
    <property type="match status" value="1"/>
</dbReference>
<dbReference type="VEuPathDB" id="AmoebaDB:FDP41_007365"/>
<reference evidence="8 9" key="1">
    <citation type="journal article" date="2019" name="Sci. Rep.">
        <title>Nanopore sequencing improves the draft genome of the human pathogenic amoeba Naegleria fowleri.</title>
        <authorList>
            <person name="Liechti N."/>
            <person name="Schurch N."/>
            <person name="Bruggmann R."/>
            <person name="Wittwer M."/>
        </authorList>
    </citation>
    <scope>NUCLEOTIDE SEQUENCE [LARGE SCALE GENOMIC DNA]</scope>
    <source>
        <strain evidence="8 9">ATCC 30894</strain>
    </source>
</reference>
<feature type="domain" description="EamA" evidence="7">
    <location>
        <begin position="474"/>
        <end position="610"/>
    </location>
</feature>
<sequence>MPFALHHYFSHHPQNRPNQSRSTKKNTTKEDDLGNLWIEEHDRTGGMKFNSQHSKRVVSELNLANLQQLQKRQEMVSGNDFIDPQNGDNDDGEEEEIIELKNVSLQNHEENSLRQHLSIDDFEEFEIQHKNENIKRNRSIMTFEIHNNFKKKLMSSESSNGSNSNNHGVESARNSFDMDSYLDHTDSATLLDQSHKDSMEQDEFYTRHSLEEEHHQFYQAHWYSTSPQAIWKHITDAGMTLLPHILLTSNLILFAGFFLLSPHAMKIFRPIIFGVFRIGIMIVCMLPLMLYFDRKYSFRSEKSLRRRREAYISTLSAARESCNYVIYLFYSAWYYLFYTKFFDSILRKIPKKKQAKTLALCGIIIIMNQITFLSGYYLTNATVSGSMSPLTAVITCSLSMLMGTEPKSWIKLFGVVTSVCGAIAMVLITAFLKQHSFSAIYSEITSEDPLHHYWNPYHPGEFTKPSTSSVTFVLGVFCLMLSTLANSLYLLLQKKLLNKGVPSISVTFWSFFFGYGILVIVGLFFLPINWRRMDWMSVLGLFYAGCPFGAFQFVFQTKASSMTTPTMVGIYSTMSPMVGIVTGFAFLGEKTSPFVLFGGSFIIIGVVFVLFARWRETHSKQLLDGKSIEDKLKTPSNNDHTCASSGESLTSLMGPVLSSNDIQIADKSTQTKKELSSSLRPQVIFKEESSNKV</sequence>
<feature type="transmembrane region" description="Helical" evidence="6">
    <location>
        <begin position="535"/>
        <end position="555"/>
    </location>
</feature>